<proteinExistence type="inferred from homology"/>
<feature type="transmembrane region" description="Helical" evidence="9">
    <location>
        <begin position="334"/>
        <end position="352"/>
    </location>
</feature>
<name>A0A1Y0CZV6_9GAMM</name>
<dbReference type="OrthoDB" id="9776227at2"/>
<dbReference type="KEGG" id="ocm:CBP12_12420"/>
<keyword evidence="6 9" id="KW-1133">Transmembrane helix</keyword>
<dbReference type="Pfam" id="PF03739">
    <property type="entry name" value="LptF_LptG"/>
    <property type="match status" value="1"/>
</dbReference>
<feature type="transmembrane region" description="Helical" evidence="9">
    <location>
        <begin position="12"/>
        <end position="31"/>
    </location>
</feature>
<comment type="subunit">
    <text evidence="8">Component of the lipopolysaccharide transport and assembly complex. The LptBFG transporter is composed of two ATP-binding proteins (LptB) and two transmembrane proteins (LptF and LptG).</text>
</comment>
<evidence type="ECO:0000256" key="8">
    <source>
        <dbReference type="ARBA" id="ARBA00026081"/>
    </source>
</evidence>
<feature type="transmembrane region" description="Helical" evidence="9">
    <location>
        <begin position="275"/>
        <end position="296"/>
    </location>
</feature>
<keyword evidence="11" id="KW-1185">Reference proteome</keyword>
<dbReference type="InterPro" id="IPR030923">
    <property type="entry name" value="LptG"/>
</dbReference>
<evidence type="ECO:0000256" key="1">
    <source>
        <dbReference type="ARBA" id="ARBA00002265"/>
    </source>
</evidence>
<feature type="transmembrane region" description="Helical" evidence="9">
    <location>
        <begin position="303"/>
        <end position="322"/>
    </location>
</feature>
<reference evidence="11" key="1">
    <citation type="submission" date="2017-05" db="EMBL/GenBank/DDBJ databases">
        <authorList>
            <person name="Sung H."/>
        </authorList>
    </citation>
    <scope>NUCLEOTIDE SEQUENCE [LARGE SCALE GENOMIC DNA]</scope>
    <source>
        <strain evidence="11">AMac2203</strain>
    </source>
</reference>
<evidence type="ECO:0000256" key="7">
    <source>
        <dbReference type="ARBA" id="ARBA00023136"/>
    </source>
</evidence>
<keyword evidence="7 9" id="KW-0472">Membrane</keyword>
<dbReference type="Proteomes" id="UP000243793">
    <property type="component" value="Chromosome"/>
</dbReference>
<evidence type="ECO:0000313" key="11">
    <source>
        <dbReference type="Proteomes" id="UP000243793"/>
    </source>
</evidence>
<feature type="transmembrane region" description="Helical" evidence="9">
    <location>
        <begin position="51"/>
        <end position="78"/>
    </location>
</feature>
<comment type="subcellular location">
    <subcellularLocation>
        <location evidence="2">Cell membrane</location>
        <topology evidence="2">Multi-pass membrane protein</topology>
    </subcellularLocation>
</comment>
<dbReference type="PANTHER" id="PTHR33529:SF2">
    <property type="entry name" value="LIPOPOLYSACCHARIDE EXPORT SYSTEM PERMEASE PROTEIN LPTG"/>
    <property type="match status" value="1"/>
</dbReference>
<protein>
    <submittedName>
        <fullName evidence="10">Lipopolysaccharide ABC transporter permease LptG</fullName>
    </submittedName>
</protein>
<dbReference type="InterPro" id="IPR005495">
    <property type="entry name" value="LptG/LptF_permease"/>
</dbReference>
<dbReference type="NCBIfam" id="TIGR04408">
    <property type="entry name" value="LptG_lptG"/>
    <property type="match status" value="1"/>
</dbReference>
<dbReference type="AlphaFoldDB" id="A0A1Y0CZV6"/>
<dbReference type="GO" id="GO:0015920">
    <property type="term" value="P:lipopolysaccharide transport"/>
    <property type="evidence" value="ECO:0007669"/>
    <property type="project" value="TreeGrafter"/>
</dbReference>
<comment type="function">
    <text evidence="1">Part of the ABC transporter complex LptBFG involved in the translocation of lipopolysaccharide (LPS) from the inner membrane to the outer membrane.</text>
</comment>
<accession>A0A1Y0CZV6</accession>
<dbReference type="RefSeq" id="WP_086964875.1">
    <property type="nucleotide sequence ID" value="NZ_CP021376.1"/>
</dbReference>
<dbReference type="GO" id="GO:0055085">
    <property type="term" value="P:transmembrane transport"/>
    <property type="evidence" value="ECO:0007669"/>
    <property type="project" value="InterPro"/>
</dbReference>
<keyword evidence="5 9" id="KW-0812">Transmembrane</keyword>
<evidence type="ECO:0000256" key="5">
    <source>
        <dbReference type="ARBA" id="ARBA00022692"/>
    </source>
</evidence>
<comment type="similarity">
    <text evidence="3">Belongs to the LptF/LptG family.</text>
</comment>
<sequence length="356" mass="39139">MFTIFDRYIGRTVLMAMLLCELTLVGLSAIIRYVEQLRSVGEGTYTLLSAFYYVLLSMPQEIVLFFPIAALLGGLIGLGQLASNSELVVMQSAGRSRFNIVVSALKTTLPLMLAIMLVGEYVAPVAKLASDDLRSQAKSGGQVVLSVYGVWAKDNEAYINIAQAKRDGTLTDVTLYYFEDSTHLARITQAKSATYQDSYWQLSQVTDTLFNDGRSIETQYQDSRDWHTSLTPDKLGVVAIDANELSMRGLWEYTGYLADNGQDAGLYELEFWRKALQPIMVIAMLLLASSFVFGALRSVTMGARLLLGILFGFGFYVANQVFGPISLVYHVPPVLGALGPSLLFIGIALALLNRKA</sequence>
<evidence type="ECO:0000313" key="10">
    <source>
        <dbReference type="EMBL" id="ART80861.1"/>
    </source>
</evidence>
<evidence type="ECO:0000256" key="2">
    <source>
        <dbReference type="ARBA" id="ARBA00004651"/>
    </source>
</evidence>
<gene>
    <name evidence="10" type="ORF">CBP12_12420</name>
</gene>
<feature type="transmembrane region" description="Helical" evidence="9">
    <location>
        <begin position="98"/>
        <end position="118"/>
    </location>
</feature>
<evidence type="ECO:0000256" key="6">
    <source>
        <dbReference type="ARBA" id="ARBA00022989"/>
    </source>
</evidence>
<dbReference type="GO" id="GO:0043190">
    <property type="term" value="C:ATP-binding cassette (ABC) transporter complex"/>
    <property type="evidence" value="ECO:0007669"/>
    <property type="project" value="InterPro"/>
</dbReference>
<evidence type="ECO:0000256" key="3">
    <source>
        <dbReference type="ARBA" id="ARBA00007725"/>
    </source>
</evidence>
<evidence type="ECO:0000256" key="9">
    <source>
        <dbReference type="SAM" id="Phobius"/>
    </source>
</evidence>
<evidence type="ECO:0000256" key="4">
    <source>
        <dbReference type="ARBA" id="ARBA00022475"/>
    </source>
</evidence>
<dbReference type="EMBL" id="CP021376">
    <property type="protein sequence ID" value="ART80861.1"/>
    <property type="molecule type" value="Genomic_DNA"/>
</dbReference>
<organism evidence="10 11">
    <name type="scientific">Oceanisphaera avium</name>
    <dbReference type="NCBI Taxonomy" id="1903694"/>
    <lineage>
        <taxon>Bacteria</taxon>
        <taxon>Pseudomonadati</taxon>
        <taxon>Pseudomonadota</taxon>
        <taxon>Gammaproteobacteria</taxon>
        <taxon>Aeromonadales</taxon>
        <taxon>Aeromonadaceae</taxon>
        <taxon>Oceanisphaera</taxon>
    </lineage>
</organism>
<dbReference type="PANTHER" id="PTHR33529">
    <property type="entry name" value="SLR0882 PROTEIN-RELATED"/>
    <property type="match status" value="1"/>
</dbReference>
<keyword evidence="4" id="KW-1003">Cell membrane</keyword>